<keyword evidence="2" id="KW-1185">Reference proteome</keyword>
<protein>
    <submittedName>
        <fullName evidence="1">Uncharacterized protein</fullName>
    </submittedName>
</protein>
<comment type="caution">
    <text evidence="1">The sequence shown here is derived from an EMBL/GenBank/DDBJ whole genome shotgun (WGS) entry which is preliminary data.</text>
</comment>
<reference evidence="1" key="1">
    <citation type="submission" date="2012-04" db="EMBL/GenBank/DDBJ databases">
        <authorList>
            <person name="Borisov I.G."/>
            <person name="Ivanikova N.V."/>
            <person name="Pinevich A.V."/>
        </authorList>
    </citation>
    <scope>NUCLEOTIDE SEQUENCE [LARGE SCALE GENOMIC DNA]</scope>
    <source>
        <strain evidence="1">CALU 1027</strain>
    </source>
</reference>
<dbReference type="EMBL" id="AJTX02000004">
    <property type="protein sequence ID" value="KKI99795.1"/>
    <property type="molecule type" value="Genomic_DNA"/>
</dbReference>
<name>A0A0M2PTF6_PROHO</name>
<gene>
    <name evidence="1" type="ORF">PROH_08015</name>
</gene>
<accession>A0A0M2PTF6</accession>
<evidence type="ECO:0000313" key="1">
    <source>
        <dbReference type="EMBL" id="KKI99795.1"/>
    </source>
</evidence>
<proteinExistence type="predicted"/>
<dbReference type="AlphaFoldDB" id="A0A0M2PTF6"/>
<dbReference type="Proteomes" id="UP000034681">
    <property type="component" value="Unassembled WGS sequence"/>
</dbReference>
<evidence type="ECO:0000313" key="2">
    <source>
        <dbReference type="Proteomes" id="UP000034681"/>
    </source>
</evidence>
<sequence length="81" mass="8919">MWYCKAEGFNGWVMIKLDSVQNHYNITATFSSPRGDPELDSEGAGGDWGWGFDDGFGTTAVRNGLCGVRPEGKYHTKGFSH</sequence>
<organism evidence="1 2">
    <name type="scientific">Prochlorothrix hollandica PCC 9006 = CALU 1027</name>
    <dbReference type="NCBI Taxonomy" id="317619"/>
    <lineage>
        <taxon>Bacteria</taxon>
        <taxon>Bacillati</taxon>
        <taxon>Cyanobacteriota</taxon>
        <taxon>Cyanophyceae</taxon>
        <taxon>Prochlorotrichales</taxon>
        <taxon>Prochlorotrichaceae</taxon>
        <taxon>Prochlorothrix</taxon>
    </lineage>
</organism>